<dbReference type="Proteomes" id="UP000260783">
    <property type="component" value="Unassembled WGS sequence"/>
</dbReference>
<dbReference type="AlphaFoldDB" id="A0A3E2UFG8"/>
<gene>
    <name evidence="1" type="ORF">DWZ04_12605</name>
</gene>
<dbReference type="PANTHER" id="PTHR42957">
    <property type="entry name" value="HELICASE MJ1565-RELATED"/>
    <property type="match status" value="1"/>
</dbReference>
<dbReference type="PANTHER" id="PTHR42957:SF1">
    <property type="entry name" value="HELICASE MJ1565-RELATED"/>
    <property type="match status" value="1"/>
</dbReference>
<name>A0A3E2UFG8_9FIRM</name>
<protein>
    <submittedName>
        <fullName evidence="1">ATP-binding protein</fullName>
    </submittedName>
</protein>
<dbReference type="Gene3D" id="3.40.50.300">
    <property type="entry name" value="P-loop containing nucleotide triphosphate hydrolases"/>
    <property type="match status" value="2"/>
</dbReference>
<dbReference type="RefSeq" id="WP_117527671.1">
    <property type="nucleotide sequence ID" value="NZ_JAQCXC010000007.1"/>
</dbReference>
<keyword evidence="1" id="KW-0547">Nucleotide-binding</keyword>
<evidence type="ECO:0000313" key="2">
    <source>
        <dbReference type="Proteomes" id="UP000260783"/>
    </source>
</evidence>
<dbReference type="EMBL" id="QVEW01000015">
    <property type="protein sequence ID" value="RGB94981.1"/>
    <property type="molecule type" value="Genomic_DNA"/>
</dbReference>
<dbReference type="InterPro" id="IPR008571">
    <property type="entry name" value="HerA-like"/>
</dbReference>
<proteinExistence type="predicted"/>
<dbReference type="InterPro" id="IPR027417">
    <property type="entry name" value="P-loop_NTPase"/>
</dbReference>
<accession>A0A3E2UFG8</accession>
<reference evidence="1 2" key="1">
    <citation type="submission" date="2018-08" db="EMBL/GenBank/DDBJ databases">
        <title>A genome reference for cultivated species of the human gut microbiota.</title>
        <authorList>
            <person name="Zou Y."/>
            <person name="Xue W."/>
            <person name="Luo G."/>
        </authorList>
    </citation>
    <scope>NUCLEOTIDE SEQUENCE [LARGE SCALE GENOMIC DNA]</scope>
    <source>
        <strain evidence="1 2">AF29-11BH</strain>
    </source>
</reference>
<keyword evidence="1" id="KW-0067">ATP-binding</keyword>
<organism evidence="1 2">
    <name type="scientific">Faecalibacterium prausnitzii</name>
    <dbReference type="NCBI Taxonomy" id="853"/>
    <lineage>
        <taxon>Bacteria</taxon>
        <taxon>Bacillati</taxon>
        <taxon>Bacillota</taxon>
        <taxon>Clostridia</taxon>
        <taxon>Eubacteriales</taxon>
        <taxon>Oscillospiraceae</taxon>
        <taxon>Faecalibacterium</taxon>
    </lineage>
</organism>
<evidence type="ECO:0000313" key="1">
    <source>
        <dbReference type="EMBL" id="RGB94981.1"/>
    </source>
</evidence>
<dbReference type="GO" id="GO:0005524">
    <property type="term" value="F:ATP binding"/>
    <property type="evidence" value="ECO:0007669"/>
    <property type="project" value="UniProtKB-KW"/>
</dbReference>
<sequence>MMWHFYEIPYIPDLELVKYQSLGEQGIDGILERHNRFLRQWQRNTVLIHTTLHFFLSYTHERPKGSRLQIFLAFSSDQTVNFESIDALMQASPLADYYKIAPIEDVPVCLRKSFTNILLVKKQEQTRLSTGDTLFTVEGWKSNPKSRLYEMEKTAEALNEDMVYHISIYGSDTYKTAQQALQKPIAILREKALGRSGQITLADNKNRPRDVSAEETLRIYEEFLSDVAKSPCFFANILLYANQKSSAHFLMDAVCGEAIKEGTCEIQEIPSTATPLELQEVNQPYCNLLPPSLAFWPTAYTLDELSSFFRLPILFDGENIEIKKETAPKLEQTGIYLGQTNNGLSAFIDASSFKKHAFICGVPGSGKTNTMLHLANSLWHHKKLIKDDTDNLSVTFKEESDPIPFLVLEPAKREYRELSRYDIPELIILSPSASTKFPMRLNPFEFPKGLTLSEHISKLCQVFEGAFPIAPPAPFILDKAIEGIYRAHGWNTNDINTGEKEYPTMSELYDRFQKELSQTTYDSEIQGNIQSVLEMRIGSLLRREMKDIFDVKHSTFSPEEWLKHPVIVELESLGEGPANFVTLLLCTLIRETLKASPRADEEKVVRHIIFIEEAHNLIAPEAQVASGQDSNPKIAATAYIVKMLAEVRALREGIIIADQLPTAMAPEVIKNTNIKLIHRLTSIDDRQLIGSTMSASGIQLEHVAVYRPGEALMSYEGLQRPFELRIQEQKGHGSETPNDDELYDIMLHKPAFFQLAQKEENLKLETLKENVKSLKKKEVEALCALSEYDSSVHTSTQITDFYWHMENIYTSIVILRSQYRRDCQAINELFISAERKAMLDELIRSIGESLQQKIKNNVVFLDSNGQLE</sequence>
<comment type="caution">
    <text evidence="1">The sequence shown here is derived from an EMBL/GenBank/DDBJ whole genome shotgun (WGS) entry which is preliminary data.</text>
</comment>
<dbReference type="SUPFAM" id="SSF52540">
    <property type="entry name" value="P-loop containing nucleoside triphosphate hydrolases"/>
    <property type="match status" value="1"/>
</dbReference>